<evidence type="ECO:0000313" key="8">
    <source>
        <dbReference type="EMBL" id="RKD21888.1"/>
    </source>
</evidence>
<dbReference type="CDD" id="cd16380">
    <property type="entry name" value="YitT_C"/>
    <property type="match status" value="1"/>
</dbReference>
<proteinExistence type="predicted"/>
<protein>
    <recommendedName>
        <fullName evidence="7">DUF2179 domain-containing protein</fullName>
    </recommendedName>
</protein>
<sequence length="290" mass="31407">MIARKKRNRGRREQTRLNIAREYAFLFIGSFCIALAFNLFLAAFDIASGGVSGISIITKHLFNWRPAFTQWVFNLGLIGLGFVVLGRQFGLKTIIGTLVLPLFVFLTEGWPTITDEPLLAALYGGVGVGLGLGLVFRANASTGGTDLIAQIIHKFTGLSLGIAVLLIDGLVVLSAAIVFGPEQALYALIALYITGKTIDVIQVGLNVSKIAFIIAQDAEKIQQAILYEMDRGVTKIPGYGGYTDKERPVLMCVVSQNEINTLKQAVREIDPAAFIIVTSANEVLGEGFKR</sequence>
<dbReference type="Pfam" id="PF02588">
    <property type="entry name" value="YitT_membrane"/>
    <property type="match status" value="1"/>
</dbReference>
<comment type="subcellular location">
    <subcellularLocation>
        <location evidence="1">Cell membrane</location>
        <topology evidence="1">Multi-pass membrane protein</topology>
    </subcellularLocation>
</comment>
<evidence type="ECO:0000256" key="5">
    <source>
        <dbReference type="ARBA" id="ARBA00023136"/>
    </source>
</evidence>
<dbReference type="Gene3D" id="3.30.70.120">
    <property type="match status" value="1"/>
</dbReference>
<dbReference type="Proteomes" id="UP000284219">
    <property type="component" value="Unassembled WGS sequence"/>
</dbReference>
<gene>
    <name evidence="8" type="ORF">BEP19_14595</name>
</gene>
<keyword evidence="3 6" id="KW-0812">Transmembrane</keyword>
<dbReference type="InterPro" id="IPR015867">
    <property type="entry name" value="N-reg_PII/ATP_PRibTrfase_C"/>
</dbReference>
<keyword evidence="2" id="KW-1003">Cell membrane</keyword>
<feature type="transmembrane region" description="Helical" evidence="6">
    <location>
        <begin position="185"/>
        <end position="205"/>
    </location>
</feature>
<dbReference type="AlphaFoldDB" id="A0A419SEZ8"/>
<dbReference type="OrthoDB" id="1758221at2"/>
<organism evidence="8 9">
    <name type="scientific">Ammoniphilus oxalaticus</name>
    <dbReference type="NCBI Taxonomy" id="66863"/>
    <lineage>
        <taxon>Bacteria</taxon>
        <taxon>Bacillati</taxon>
        <taxon>Bacillota</taxon>
        <taxon>Bacilli</taxon>
        <taxon>Bacillales</taxon>
        <taxon>Paenibacillaceae</taxon>
        <taxon>Aneurinibacillus group</taxon>
        <taxon>Ammoniphilus</taxon>
    </lineage>
</organism>
<dbReference type="RefSeq" id="WP_120191002.1">
    <property type="nucleotide sequence ID" value="NZ_MCHY01000011.1"/>
</dbReference>
<feature type="transmembrane region" description="Helical" evidence="6">
    <location>
        <begin position="67"/>
        <end position="86"/>
    </location>
</feature>
<reference evidence="8 9" key="1">
    <citation type="submission" date="2016-08" db="EMBL/GenBank/DDBJ databases">
        <title>Novel Firmicute Genomes.</title>
        <authorList>
            <person name="Poppleton D.I."/>
            <person name="Gribaldo S."/>
        </authorList>
    </citation>
    <scope>NUCLEOTIDE SEQUENCE [LARGE SCALE GENOMIC DNA]</scope>
    <source>
        <strain evidence="8 9">RAOx-1</strain>
    </source>
</reference>
<feature type="transmembrane region" description="Helical" evidence="6">
    <location>
        <begin position="21"/>
        <end position="47"/>
    </location>
</feature>
<feature type="transmembrane region" description="Helical" evidence="6">
    <location>
        <begin position="119"/>
        <end position="136"/>
    </location>
</feature>
<comment type="caution">
    <text evidence="8">The sequence shown here is derived from an EMBL/GenBank/DDBJ whole genome shotgun (WGS) entry which is preliminary data.</text>
</comment>
<keyword evidence="5 6" id="KW-0472">Membrane</keyword>
<evidence type="ECO:0000256" key="6">
    <source>
        <dbReference type="SAM" id="Phobius"/>
    </source>
</evidence>
<dbReference type="InterPro" id="IPR051461">
    <property type="entry name" value="UPF0750_membrane"/>
</dbReference>
<accession>A0A419SEZ8</accession>
<evidence type="ECO:0000256" key="3">
    <source>
        <dbReference type="ARBA" id="ARBA00022692"/>
    </source>
</evidence>
<keyword evidence="9" id="KW-1185">Reference proteome</keyword>
<feature type="transmembrane region" description="Helical" evidence="6">
    <location>
        <begin position="93"/>
        <end position="113"/>
    </location>
</feature>
<evidence type="ECO:0000256" key="2">
    <source>
        <dbReference type="ARBA" id="ARBA00022475"/>
    </source>
</evidence>
<evidence type="ECO:0000313" key="9">
    <source>
        <dbReference type="Proteomes" id="UP000284219"/>
    </source>
</evidence>
<dbReference type="GO" id="GO:0005886">
    <property type="term" value="C:plasma membrane"/>
    <property type="evidence" value="ECO:0007669"/>
    <property type="project" value="UniProtKB-SubCell"/>
</dbReference>
<keyword evidence="4 6" id="KW-1133">Transmembrane helix</keyword>
<feature type="domain" description="DUF2179" evidence="7">
    <location>
        <begin position="231"/>
        <end position="285"/>
    </location>
</feature>
<dbReference type="PANTHER" id="PTHR33545">
    <property type="entry name" value="UPF0750 MEMBRANE PROTEIN YITT-RELATED"/>
    <property type="match status" value="1"/>
</dbReference>
<dbReference type="InterPro" id="IPR019264">
    <property type="entry name" value="DUF2179"/>
</dbReference>
<feature type="transmembrane region" description="Helical" evidence="6">
    <location>
        <begin position="157"/>
        <end position="179"/>
    </location>
</feature>
<dbReference type="PANTHER" id="PTHR33545:SF9">
    <property type="entry name" value="UPF0750 MEMBRANE PROTEIN YITE"/>
    <property type="match status" value="1"/>
</dbReference>
<name>A0A419SEZ8_9BACL</name>
<dbReference type="EMBL" id="MCHY01000011">
    <property type="protein sequence ID" value="RKD21888.1"/>
    <property type="molecule type" value="Genomic_DNA"/>
</dbReference>
<dbReference type="Pfam" id="PF10035">
    <property type="entry name" value="DUF2179"/>
    <property type="match status" value="1"/>
</dbReference>
<dbReference type="PIRSF" id="PIRSF006483">
    <property type="entry name" value="Membrane_protein_YitT"/>
    <property type="match status" value="1"/>
</dbReference>
<evidence type="ECO:0000256" key="1">
    <source>
        <dbReference type="ARBA" id="ARBA00004651"/>
    </source>
</evidence>
<evidence type="ECO:0000256" key="4">
    <source>
        <dbReference type="ARBA" id="ARBA00022989"/>
    </source>
</evidence>
<evidence type="ECO:0000259" key="7">
    <source>
        <dbReference type="Pfam" id="PF10035"/>
    </source>
</evidence>
<dbReference type="InterPro" id="IPR003740">
    <property type="entry name" value="YitT"/>
</dbReference>